<evidence type="ECO:0000256" key="3">
    <source>
        <dbReference type="ARBA" id="ARBA00008703"/>
    </source>
</evidence>
<dbReference type="InterPro" id="IPR013785">
    <property type="entry name" value="Aldolase_TIM"/>
</dbReference>
<keyword evidence="9 11" id="KW-0411">Iron-sulfur</keyword>
<dbReference type="InterPro" id="IPR007197">
    <property type="entry name" value="rSAM"/>
</dbReference>
<dbReference type="GO" id="GO:0046872">
    <property type="term" value="F:metal ion binding"/>
    <property type="evidence" value="ECO:0007669"/>
    <property type="project" value="UniProtKB-KW"/>
</dbReference>
<organism evidence="14 15">
    <name type="scientific">Rhizobium meliloti</name>
    <name type="common">Ensifer meliloti</name>
    <name type="synonym">Sinorhizobium meliloti</name>
    <dbReference type="NCBI Taxonomy" id="382"/>
    <lineage>
        <taxon>Bacteria</taxon>
        <taxon>Pseudomonadati</taxon>
        <taxon>Pseudomonadota</taxon>
        <taxon>Alphaproteobacteria</taxon>
        <taxon>Hyphomicrobiales</taxon>
        <taxon>Rhizobiaceae</taxon>
        <taxon>Sinorhizobium/Ensifer group</taxon>
        <taxon>Sinorhizobium</taxon>
    </lineage>
</organism>
<dbReference type="NCBIfam" id="TIGR00238">
    <property type="entry name" value="KamA family radical SAM protein"/>
    <property type="match status" value="1"/>
</dbReference>
<dbReference type="InterPro" id="IPR022447">
    <property type="entry name" value="Lys_aminomutase-rel"/>
</dbReference>
<dbReference type="InterPro" id="IPR058240">
    <property type="entry name" value="rSAM_sf"/>
</dbReference>
<dbReference type="GO" id="GO:0051539">
    <property type="term" value="F:4 iron, 4 sulfur cluster binding"/>
    <property type="evidence" value="ECO:0007669"/>
    <property type="project" value="UniProtKB-KW"/>
</dbReference>
<comment type="caution">
    <text evidence="14">The sequence shown here is derived from an EMBL/GenBank/DDBJ whole genome shotgun (WGS) entry which is preliminary data.</text>
</comment>
<dbReference type="Gene3D" id="3.20.20.70">
    <property type="entry name" value="Aldolase class I"/>
    <property type="match status" value="1"/>
</dbReference>
<evidence type="ECO:0000259" key="13">
    <source>
        <dbReference type="PROSITE" id="PS51918"/>
    </source>
</evidence>
<keyword evidence="6 11" id="KW-0479">Metal-binding</keyword>
<sequence>MTAERAIRTARELADAGLVGPEQEEAISRVASRYAVAISPAIARLVNRDDPNDPIARQFVPDMAELTLMPEERADPIGDGTHSPVAGIVHRYPDRVLLKAVHVCPVYCRFCFRREMVGPEGLGTLTPAELDAALAYIAGRPEIWEVILTGGDPLVLSPRRLGEIMVRLAEIEHVKVVRFHTRVPVVEPERVDAGLIAALRSSGKATYVALHANHPRELTAEARAAAARLIDAGIVMVSQSVLLKGVNDDPDVLAALMRAFVETRIKPYYLHHPDLAPGTSHFRLSIEEGQALVASLRGRVSGLCQPAYILDIPGGHGKAIVSASAIEAEGGGCYTVTDFRGNRHDYPPKG</sequence>
<evidence type="ECO:0000313" key="14">
    <source>
        <dbReference type="EMBL" id="PJR17237.1"/>
    </source>
</evidence>
<evidence type="ECO:0000256" key="1">
    <source>
        <dbReference type="ARBA" id="ARBA00001933"/>
    </source>
</evidence>
<dbReference type="NCBIfam" id="TIGR03822">
    <property type="entry name" value="AblA_like_2"/>
    <property type="match status" value="1"/>
</dbReference>
<dbReference type="PROSITE" id="PS51918">
    <property type="entry name" value="RADICAL_SAM"/>
    <property type="match status" value="1"/>
</dbReference>
<dbReference type="SFLD" id="SFLDG01070">
    <property type="entry name" value="PLP-dependent"/>
    <property type="match status" value="1"/>
</dbReference>
<feature type="modified residue" description="N6-(pyridoxal phosphate)lysine" evidence="12">
    <location>
        <position position="318"/>
    </location>
</feature>
<evidence type="ECO:0000256" key="11">
    <source>
        <dbReference type="PIRSR" id="PIRSR004911-1"/>
    </source>
</evidence>
<dbReference type="SUPFAM" id="SSF102114">
    <property type="entry name" value="Radical SAM enzymes"/>
    <property type="match status" value="1"/>
</dbReference>
<dbReference type="InterPro" id="IPR003739">
    <property type="entry name" value="Lys_aminomutase/Glu_NH3_mut"/>
</dbReference>
<feature type="domain" description="Radical SAM core" evidence="13">
    <location>
        <begin position="90"/>
        <end position="313"/>
    </location>
</feature>
<proteinExistence type="inferred from homology"/>
<dbReference type="RefSeq" id="WP_100669844.1">
    <property type="nucleotide sequence ID" value="NZ_CP141212.1"/>
</dbReference>
<feature type="binding site" evidence="11">
    <location>
        <position position="104"/>
    </location>
    <ligand>
        <name>[4Fe-4S] cluster</name>
        <dbReference type="ChEBI" id="CHEBI:49883"/>
        <note>4Fe-4S-S-AdoMet</note>
    </ligand>
</feature>
<comment type="cofactor">
    <cofactor evidence="1 12">
        <name>pyridoxal 5'-phosphate</name>
        <dbReference type="ChEBI" id="CHEBI:597326"/>
    </cofactor>
</comment>
<feature type="binding site" evidence="11">
    <location>
        <position position="111"/>
    </location>
    <ligand>
        <name>[4Fe-4S] cluster</name>
        <dbReference type="ChEBI" id="CHEBI:49883"/>
        <note>4Fe-4S-S-AdoMet</note>
    </ligand>
</feature>
<dbReference type="PANTHER" id="PTHR30538">
    <property type="entry name" value="LYSINE 2,3-AMINOMUTASE-RELATED"/>
    <property type="match status" value="1"/>
</dbReference>
<evidence type="ECO:0000256" key="4">
    <source>
        <dbReference type="ARBA" id="ARBA00022485"/>
    </source>
</evidence>
<dbReference type="AlphaFoldDB" id="A0A2J0Z9P7"/>
<dbReference type="Pfam" id="PF04055">
    <property type="entry name" value="Radical_SAM"/>
    <property type="match status" value="1"/>
</dbReference>
<evidence type="ECO:0000256" key="6">
    <source>
        <dbReference type="ARBA" id="ARBA00022723"/>
    </source>
</evidence>
<evidence type="ECO:0000313" key="15">
    <source>
        <dbReference type="Proteomes" id="UP000231987"/>
    </source>
</evidence>
<keyword evidence="8" id="KW-0408">Iron</keyword>
<dbReference type="GO" id="GO:0016853">
    <property type="term" value="F:isomerase activity"/>
    <property type="evidence" value="ECO:0007669"/>
    <property type="project" value="UniProtKB-KW"/>
</dbReference>
<evidence type="ECO:0000256" key="7">
    <source>
        <dbReference type="ARBA" id="ARBA00022898"/>
    </source>
</evidence>
<dbReference type="EMBL" id="NJGD01000001">
    <property type="protein sequence ID" value="PJR17237.1"/>
    <property type="molecule type" value="Genomic_DNA"/>
</dbReference>
<comment type="similarity">
    <text evidence="3">Belongs to the radical SAM superfamily. KamA family.</text>
</comment>
<evidence type="ECO:0000256" key="2">
    <source>
        <dbReference type="ARBA" id="ARBA00001966"/>
    </source>
</evidence>
<keyword evidence="4 11" id="KW-0004">4Fe-4S</keyword>
<keyword evidence="7 12" id="KW-0663">Pyridoxal phosphate</keyword>
<evidence type="ECO:0000256" key="10">
    <source>
        <dbReference type="ARBA" id="ARBA00023235"/>
    </source>
</evidence>
<protein>
    <submittedName>
        <fullName evidence="14">Lysine 2,3-aminomutase</fullName>
    </submittedName>
</protein>
<feature type="binding site" evidence="11">
    <location>
        <position position="108"/>
    </location>
    <ligand>
        <name>[4Fe-4S] cluster</name>
        <dbReference type="ChEBI" id="CHEBI:49883"/>
        <note>4Fe-4S-S-AdoMet</note>
    </ligand>
</feature>
<gene>
    <name evidence="14" type="ORF">CEJ86_03455</name>
</gene>
<keyword evidence="10" id="KW-0413">Isomerase</keyword>
<dbReference type="CDD" id="cd01335">
    <property type="entry name" value="Radical_SAM"/>
    <property type="match status" value="1"/>
</dbReference>
<evidence type="ECO:0000256" key="5">
    <source>
        <dbReference type="ARBA" id="ARBA00022691"/>
    </source>
</evidence>
<reference evidence="14 15" key="1">
    <citation type="submission" date="2017-06" db="EMBL/GenBank/DDBJ databases">
        <title>Ensifer strains isolated from leguminous trees and herbs display diverse denitrification phenotypes with some acting as strong N2O sinks.</title>
        <authorList>
            <person name="Woliy K."/>
            <person name="Mania D."/>
            <person name="Bakken L.R."/>
            <person name="Frostegard A."/>
        </authorList>
    </citation>
    <scope>NUCLEOTIDE SEQUENCE [LARGE SCALE GENOMIC DNA]</scope>
    <source>
        <strain evidence="14 15">AC50a</strain>
    </source>
</reference>
<dbReference type="Proteomes" id="UP000231987">
    <property type="component" value="Unassembled WGS sequence"/>
</dbReference>
<evidence type="ECO:0000256" key="8">
    <source>
        <dbReference type="ARBA" id="ARBA00023004"/>
    </source>
</evidence>
<accession>A0A2J0Z9P7</accession>
<dbReference type="PIRSF" id="PIRSF004911">
    <property type="entry name" value="DUF160"/>
    <property type="match status" value="1"/>
</dbReference>
<comment type="cofactor">
    <cofactor evidence="2">
        <name>[4Fe-4S] cluster</name>
        <dbReference type="ChEBI" id="CHEBI:49883"/>
    </cofactor>
</comment>
<evidence type="ECO:0000256" key="9">
    <source>
        <dbReference type="ARBA" id="ARBA00023014"/>
    </source>
</evidence>
<dbReference type="PANTHER" id="PTHR30538:SF1">
    <property type="entry name" value="L-LYSINE 2,3-AMINOMUTASE"/>
    <property type="match status" value="1"/>
</dbReference>
<name>A0A2J0Z9P7_RHIML</name>
<dbReference type="SFLD" id="SFLDS00029">
    <property type="entry name" value="Radical_SAM"/>
    <property type="match status" value="1"/>
</dbReference>
<evidence type="ECO:0000256" key="12">
    <source>
        <dbReference type="PIRSR" id="PIRSR603739-50"/>
    </source>
</evidence>
<keyword evidence="5" id="KW-0949">S-adenosyl-L-methionine</keyword>